<evidence type="ECO:0000313" key="2">
    <source>
        <dbReference type="EMBL" id="MDM0045146.1"/>
    </source>
</evidence>
<comment type="caution">
    <text evidence="2">The sequence shown here is derived from an EMBL/GenBank/DDBJ whole genome shotgun (WGS) entry which is preliminary data.</text>
</comment>
<dbReference type="Gene3D" id="3.90.25.10">
    <property type="entry name" value="UDP-galactose 4-epimerase, domain 1"/>
    <property type="match status" value="1"/>
</dbReference>
<dbReference type="PANTHER" id="PTHR43245:SF13">
    <property type="entry name" value="UDP-D-APIOSE_UDP-D-XYLOSE SYNTHASE 2"/>
    <property type="match status" value="1"/>
</dbReference>
<dbReference type="SUPFAM" id="SSF51735">
    <property type="entry name" value="NAD(P)-binding Rossmann-fold domains"/>
    <property type="match status" value="1"/>
</dbReference>
<dbReference type="Pfam" id="PF01370">
    <property type="entry name" value="Epimerase"/>
    <property type="match status" value="1"/>
</dbReference>
<organism evidence="2 3">
    <name type="scientific">Variovorax dokdonensis</name>
    <dbReference type="NCBI Taxonomy" id="344883"/>
    <lineage>
        <taxon>Bacteria</taxon>
        <taxon>Pseudomonadati</taxon>
        <taxon>Pseudomonadota</taxon>
        <taxon>Betaproteobacteria</taxon>
        <taxon>Burkholderiales</taxon>
        <taxon>Comamonadaceae</taxon>
        <taxon>Variovorax</taxon>
    </lineage>
</organism>
<dbReference type="PANTHER" id="PTHR43245">
    <property type="entry name" value="BIFUNCTIONAL POLYMYXIN RESISTANCE PROTEIN ARNA"/>
    <property type="match status" value="1"/>
</dbReference>
<dbReference type="RefSeq" id="WP_286660243.1">
    <property type="nucleotide sequence ID" value="NZ_JASZYV010000002.1"/>
</dbReference>
<name>A0ABT7NB21_9BURK</name>
<dbReference type="Gene3D" id="3.40.50.720">
    <property type="entry name" value="NAD(P)-binding Rossmann-like Domain"/>
    <property type="match status" value="1"/>
</dbReference>
<reference evidence="2" key="1">
    <citation type="submission" date="2023-06" db="EMBL/GenBank/DDBJ databases">
        <authorList>
            <person name="Jiang Y."/>
            <person name="Liu Q."/>
        </authorList>
    </citation>
    <scope>NUCLEOTIDE SEQUENCE</scope>
    <source>
        <strain evidence="2">CGMCC 1.12089</strain>
    </source>
</reference>
<gene>
    <name evidence="2" type="ORF">QTH91_11685</name>
</gene>
<dbReference type="InterPro" id="IPR050177">
    <property type="entry name" value="Lipid_A_modif_metabolic_enz"/>
</dbReference>
<dbReference type="InterPro" id="IPR036291">
    <property type="entry name" value="NAD(P)-bd_dom_sf"/>
</dbReference>
<feature type="domain" description="NAD-dependent epimerase/dehydratase" evidence="1">
    <location>
        <begin position="11"/>
        <end position="241"/>
    </location>
</feature>
<dbReference type="InterPro" id="IPR001509">
    <property type="entry name" value="Epimerase_deHydtase"/>
</dbReference>
<evidence type="ECO:0000259" key="1">
    <source>
        <dbReference type="Pfam" id="PF01370"/>
    </source>
</evidence>
<evidence type="ECO:0000313" key="3">
    <source>
        <dbReference type="Proteomes" id="UP001174908"/>
    </source>
</evidence>
<accession>A0ABT7NB21</accession>
<dbReference type="EMBL" id="JASZYV010000002">
    <property type="protein sequence ID" value="MDM0045146.1"/>
    <property type="molecule type" value="Genomic_DNA"/>
</dbReference>
<keyword evidence="3" id="KW-1185">Reference proteome</keyword>
<sequence length="315" mass="34141">MQTNLSELRCVVMGGGGFVGTNLCQSLAPKVAELRGFGRRQGFPGAIPASTTWIPGDFSDSSSVAAAVAGMDVVFHLISATTPASSNVDKVADIEANLIGTLRMLEACRMQSVKRVVFVSSGGAIYGASQMIPTPEDAPTNPLNSYGISKLAIEKYLNLYNHLYGLDYRILRVSNPYGPYQTALRNQGAIAAFLTRALMGKSIEVWGDGSVARDYVYVSDVVAALEMAAIDQGEERIFNIGSATSRTLLEVIELIENLLGEKISIQFGHGRKLDTPVSRLNTDRARLNLGWEPKVDLEQGLKLTLSWMKAQTCFR</sequence>
<protein>
    <submittedName>
        <fullName evidence="2">NAD-dependent epimerase/dehydratase family protein</fullName>
    </submittedName>
</protein>
<proteinExistence type="predicted"/>
<dbReference type="Proteomes" id="UP001174908">
    <property type="component" value="Unassembled WGS sequence"/>
</dbReference>